<evidence type="ECO:0000256" key="1">
    <source>
        <dbReference type="SAM" id="MobiDB-lite"/>
    </source>
</evidence>
<organism evidence="2">
    <name type="scientific">bioreactor metagenome</name>
    <dbReference type="NCBI Taxonomy" id="1076179"/>
    <lineage>
        <taxon>unclassified sequences</taxon>
        <taxon>metagenomes</taxon>
        <taxon>ecological metagenomes</taxon>
    </lineage>
</organism>
<proteinExistence type="predicted"/>
<name>A0A644Z8L2_9ZZZZ</name>
<accession>A0A644Z8L2</accession>
<dbReference type="EMBL" id="VSSQ01007786">
    <property type="protein sequence ID" value="MPM36969.1"/>
    <property type="molecule type" value="Genomic_DNA"/>
</dbReference>
<dbReference type="AlphaFoldDB" id="A0A644Z8L2"/>
<comment type="caution">
    <text evidence="2">The sequence shown here is derived from an EMBL/GenBank/DDBJ whole genome shotgun (WGS) entry which is preliminary data.</text>
</comment>
<reference evidence="2" key="1">
    <citation type="submission" date="2019-08" db="EMBL/GenBank/DDBJ databases">
        <authorList>
            <person name="Kucharzyk K."/>
            <person name="Murdoch R.W."/>
            <person name="Higgins S."/>
            <person name="Loffler F."/>
        </authorList>
    </citation>
    <scope>NUCLEOTIDE SEQUENCE</scope>
</reference>
<sequence>MAAQLTMTNLRILNPLVGDFCEPKLYILVAFEDRRGAEIVLPDVRRAVQVGRRVGIGDEQIHQVGCVCHHAQELRSVPMVTAAAPGRAGRVTTSGRLVTDLAGAGGGTVTNERGGQKNGDIERASRRPRCHHQ</sequence>
<feature type="region of interest" description="Disordered" evidence="1">
    <location>
        <begin position="101"/>
        <end position="133"/>
    </location>
</feature>
<protein>
    <submittedName>
        <fullName evidence="2">Uncharacterized protein</fullName>
    </submittedName>
</protein>
<gene>
    <name evidence="2" type="ORF">SDC9_83573</name>
</gene>
<evidence type="ECO:0000313" key="2">
    <source>
        <dbReference type="EMBL" id="MPM36969.1"/>
    </source>
</evidence>